<gene>
    <name evidence="1" type="ORF">Mgra_00002859</name>
</gene>
<reference evidence="1" key="1">
    <citation type="journal article" date="2020" name="Ecol. Evol.">
        <title>Genome structure and content of the rice root-knot nematode (Meloidogyne graminicola).</title>
        <authorList>
            <person name="Phan N.T."/>
            <person name="Danchin E.G.J."/>
            <person name="Klopp C."/>
            <person name="Perfus-Barbeoch L."/>
            <person name="Kozlowski D.K."/>
            <person name="Koutsovoulos G.D."/>
            <person name="Lopez-Roques C."/>
            <person name="Bouchez O."/>
            <person name="Zahm M."/>
            <person name="Besnard G."/>
            <person name="Bellafiore S."/>
        </authorList>
    </citation>
    <scope>NUCLEOTIDE SEQUENCE</scope>
    <source>
        <strain evidence="1">VN-18</strain>
    </source>
</reference>
<dbReference type="AlphaFoldDB" id="A0A8S9ZXC7"/>
<evidence type="ECO:0000313" key="1">
    <source>
        <dbReference type="EMBL" id="KAF7637602.1"/>
    </source>
</evidence>
<protein>
    <submittedName>
        <fullName evidence="1">Uncharacterized protein</fullName>
    </submittedName>
</protein>
<evidence type="ECO:0000313" key="2">
    <source>
        <dbReference type="Proteomes" id="UP000605970"/>
    </source>
</evidence>
<comment type="caution">
    <text evidence="1">The sequence shown here is derived from an EMBL/GenBank/DDBJ whole genome shotgun (WGS) entry which is preliminary data.</text>
</comment>
<dbReference type="Proteomes" id="UP000605970">
    <property type="component" value="Unassembled WGS sequence"/>
</dbReference>
<organism evidence="1 2">
    <name type="scientific">Meloidogyne graminicola</name>
    <dbReference type="NCBI Taxonomy" id="189291"/>
    <lineage>
        <taxon>Eukaryota</taxon>
        <taxon>Metazoa</taxon>
        <taxon>Ecdysozoa</taxon>
        <taxon>Nematoda</taxon>
        <taxon>Chromadorea</taxon>
        <taxon>Rhabditida</taxon>
        <taxon>Tylenchina</taxon>
        <taxon>Tylenchomorpha</taxon>
        <taxon>Tylenchoidea</taxon>
        <taxon>Meloidogynidae</taxon>
        <taxon>Meloidogyninae</taxon>
        <taxon>Meloidogyne</taxon>
    </lineage>
</organism>
<dbReference type="EMBL" id="JABEBT010000018">
    <property type="protein sequence ID" value="KAF7637602.1"/>
    <property type="molecule type" value="Genomic_DNA"/>
</dbReference>
<keyword evidence="2" id="KW-1185">Reference proteome</keyword>
<accession>A0A8S9ZXC7</accession>
<name>A0A8S9ZXC7_9BILA</name>
<sequence length="84" mass="10199">MFYKNYTSHLTPENVEFLVGNLNLKTNNYHFRRLIDDVNEQWIWTNYLIETIKYCLINRPNIDYLIKQWGPPSPPPSTDFYQNK</sequence>
<proteinExistence type="predicted"/>